<accession>A0A0C3EMW9</accession>
<protein>
    <submittedName>
        <fullName evidence="2">Uncharacterized protein</fullName>
    </submittedName>
</protein>
<evidence type="ECO:0000256" key="1">
    <source>
        <dbReference type="SAM" id="MobiDB-lite"/>
    </source>
</evidence>
<reference evidence="3" key="2">
    <citation type="submission" date="2015-01" db="EMBL/GenBank/DDBJ databases">
        <title>Evolutionary Origins and Diversification of the Mycorrhizal Mutualists.</title>
        <authorList>
            <consortium name="DOE Joint Genome Institute"/>
            <consortium name="Mycorrhizal Genomics Consortium"/>
            <person name="Kohler A."/>
            <person name="Kuo A."/>
            <person name="Nagy L.G."/>
            <person name="Floudas D."/>
            <person name="Copeland A."/>
            <person name="Barry K.W."/>
            <person name="Cichocki N."/>
            <person name="Veneault-Fourrey C."/>
            <person name="LaButti K."/>
            <person name="Lindquist E.A."/>
            <person name="Lipzen A."/>
            <person name="Lundell T."/>
            <person name="Morin E."/>
            <person name="Murat C."/>
            <person name="Riley R."/>
            <person name="Ohm R."/>
            <person name="Sun H."/>
            <person name="Tunlid A."/>
            <person name="Henrissat B."/>
            <person name="Grigoriev I.V."/>
            <person name="Hibbett D.S."/>
            <person name="Martin F."/>
        </authorList>
    </citation>
    <scope>NUCLEOTIDE SEQUENCE [LARGE SCALE GENOMIC DNA]</scope>
    <source>
        <strain evidence="3">F 1598</strain>
    </source>
</reference>
<dbReference type="AlphaFoldDB" id="A0A0C3EMW9"/>
<dbReference type="Proteomes" id="UP000054166">
    <property type="component" value="Unassembled WGS sequence"/>
</dbReference>
<proteinExistence type="predicted"/>
<dbReference type="EMBL" id="KN833070">
    <property type="protein sequence ID" value="KIM73940.1"/>
    <property type="molecule type" value="Genomic_DNA"/>
</dbReference>
<gene>
    <name evidence="2" type="ORF">PILCRDRAFT_716547</name>
</gene>
<dbReference type="HOGENOM" id="CLU_2251087_0_0_1"/>
<feature type="region of interest" description="Disordered" evidence="1">
    <location>
        <begin position="17"/>
        <end position="42"/>
    </location>
</feature>
<name>A0A0C3EMW9_PILCF</name>
<organism evidence="2 3">
    <name type="scientific">Piloderma croceum (strain F 1598)</name>
    <dbReference type="NCBI Taxonomy" id="765440"/>
    <lineage>
        <taxon>Eukaryota</taxon>
        <taxon>Fungi</taxon>
        <taxon>Dikarya</taxon>
        <taxon>Basidiomycota</taxon>
        <taxon>Agaricomycotina</taxon>
        <taxon>Agaricomycetes</taxon>
        <taxon>Agaricomycetidae</taxon>
        <taxon>Atheliales</taxon>
        <taxon>Atheliaceae</taxon>
        <taxon>Piloderma</taxon>
    </lineage>
</organism>
<sequence>MLHANVNATFAATQARLARFNGHSAPTNRRRHPSRNPNFCPSHKKYIQPLLQSPIHLTRRQNHQTLTASPPIDHAAPRPKQITGRVIMATHGASRTRVLAERVR</sequence>
<reference evidence="2 3" key="1">
    <citation type="submission" date="2014-04" db="EMBL/GenBank/DDBJ databases">
        <authorList>
            <consortium name="DOE Joint Genome Institute"/>
            <person name="Kuo A."/>
            <person name="Tarkka M."/>
            <person name="Buscot F."/>
            <person name="Kohler A."/>
            <person name="Nagy L.G."/>
            <person name="Floudas D."/>
            <person name="Copeland A."/>
            <person name="Barry K.W."/>
            <person name="Cichocki N."/>
            <person name="Veneault-Fourrey C."/>
            <person name="LaButti K."/>
            <person name="Lindquist E.A."/>
            <person name="Lipzen A."/>
            <person name="Lundell T."/>
            <person name="Morin E."/>
            <person name="Murat C."/>
            <person name="Sun H."/>
            <person name="Tunlid A."/>
            <person name="Henrissat B."/>
            <person name="Grigoriev I.V."/>
            <person name="Hibbett D.S."/>
            <person name="Martin F."/>
            <person name="Nordberg H.P."/>
            <person name="Cantor M.N."/>
            <person name="Hua S.X."/>
        </authorList>
    </citation>
    <scope>NUCLEOTIDE SEQUENCE [LARGE SCALE GENOMIC DNA]</scope>
    <source>
        <strain evidence="2 3">F 1598</strain>
    </source>
</reference>
<keyword evidence="3" id="KW-1185">Reference proteome</keyword>
<evidence type="ECO:0000313" key="2">
    <source>
        <dbReference type="EMBL" id="KIM73940.1"/>
    </source>
</evidence>
<dbReference type="InParanoid" id="A0A0C3EMW9"/>
<evidence type="ECO:0000313" key="3">
    <source>
        <dbReference type="Proteomes" id="UP000054166"/>
    </source>
</evidence>